<gene>
    <name evidence="5" type="primary">LOC115478520</name>
</gene>
<dbReference type="RefSeq" id="XP_030071783.1">
    <property type="nucleotide sequence ID" value="XM_030215923.1"/>
</dbReference>
<dbReference type="PRINTS" id="PR00178">
    <property type="entry name" value="FATTYACIDBP"/>
</dbReference>
<organism evidence="4 5">
    <name type="scientific">Microcaecilia unicolor</name>
    <dbReference type="NCBI Taxonomy" id="1415580"/>
    <lineage>
        <taxon>Eukaryota</taxon>
        <taxon>Metazoa</taxon>
        <taxon>Chordata</taxon>
        <taxon>Craniata</taxon>
        <taxon>Vertebrata</taxon>
        <taxon>Euteleostomi</taxon>
        <taxon>Amphibia</taxon>
        <taxon>Gymnophiona</taxon>
        <taxon>Siphonopidae</taxon>
        <taxon>Microcaecilia</taxon>
    </lineage>
</organism>
<dbReference type="PANTHER" id="PTHR11955">
    <property type="entry name" value="FATTY ACID BINDING PROTEIN"/>
    <property type="match status" value="1"/>
</dbReference>
<dbReference type="Gene3D" id="2.40.128.20">
    <property type="match status" value="1"/>
</dbReference>
<dbReference type="CDD" id="cd19443">
    <property type="entry name" value="FABP3-like"/>
    <property type="match status" value="1"/>
</dbReference>
<dbReference type="Pfam" id="PF00061">
    <property type="entry name" value="Lipocalin"/>
    <property type="match status" value="1"/>
</dbReference>
<dbReference type="InterPro" id="IPR031259">
    <property type="entry name" value="ILBP"/>
</dbReference>
<dbReference type="AlphaFoldDB" id="A0A6P7Z357"/>
<dbReference type="SUPFAM" id="SSF50814">
    <property type="entry name" value="Lipocalins"/>
    <property type="match status" value="1"/>
</dbReference>
<evidence type="ECO:0000259" key="3">
    <source>
        <dbReference type="PROSITE" id="PS00214"/>
    </source>
</evidence>
<accession>A0A6P7Z357</accession>
<dbReference type="InterPro" id="IPR012674">
    <property type="entry name" value="Calycin"/>
</dbReference>
<evidence type="ECO:0000313" key="5">
    <source>
        <dbReference type="RefSeq" id="XP_030071783.1"/>
    </source>
</evidence>
<dbReference type="OrthoDB" id="412780at2759"/>
<evidence type="ECO:0000256" key="1">
    <source>
        <dbReference type="ARBA" id="ARBA00008390"/>
    </source>
</evidence>
<dbReference type="InterPro" id="IPR000566">
    <property type="entry name" value="Lipocln_cytosolic_FA-bd_dom"/>
</dbReference>
<dbReference type="KEGG" id="muo:115478520"/>
<feature type="domain" description="Cytosolic fatty-acid binding proteins" evidence="3">
    <location>
        <begin position="7"/>
        <end position="24"/>
    </location>
</feature>
<reference evidence="5" key="1">
    <citation type="submission" date="2025-08" db="UniProtKB">
        <authorList>
            <consortium name="RefSeq"/>
        </authorList>
    </citation>
    <scope>IDENTIFICATION</scope>
</reference>
<comment type="similarity">
    <text evidence="1 2">Belongs to the calycin superfamily. Fatty-acid binding protein (FABP) family.</text>
</comment>
<dbReference type="PROSITE" id="PS00214">
    <property type="entry name" value="FABP"/>
    <property type="match status" value="1"/>
</dbReference>
<keyword evidence="2" id="KW-0813">Transport</keyword>
<dbReference type="Proteomes" id="UP000515156">
    <property type="component" value="Chromosome 1"/>
</dbReference>
<sequence>MVEKFDGTWKLFSSDGFDEYMQCVGVNFATRKAAGVLKPNVVITRNGDEICLRTESTFKTTEIKFVLGVEFDETTGDNRKTKTTITLEDGVLVQVQRWDGKETRILREVKDCKMTVTCIMGETKCVRIYEKA</sequence>
<keyword evidence="4" id="KW-1185">Reference proteome</keyword>
<dbReference type="InterPro" id="IPR000463">
    <property type="entry name" value="Fatty_acid-bd"/>
</dbReference>
<proteinExistence type="inferred from homology"/>
<protein>
    <submittedName>
        <fullName evidence="5">Fatty acid-binding protein, adipocyte-like</fullName>
    </submittedName>
</protein>
<dbReference type="GO" id="GO:0008289">
    <property type="term" value="F:lipid binding"/>
    <property type="evidence" value="ECO:0007669"/>
    <property type="project" value="InterPro"/>
</dbReference>
<name>A0A6P7Z357_9AMPH</name>
<dbReference type="FunFam" id="2.40.128.20:FF:000001">
    <property type="entry name" value="Fatty acid-binding protein, adipocyte"/>
    <property type="match status" value="1"/>
</dbReference>
<evidence type="ECO:0000256" key="2">
    <source>
        <dbReference type="RuleBase" id="RU003696"/>
    </source>
</evidence>
<evidence type="ECO:0000313" key="4">
    <source>
        <dbReference type="Proteomes" id="UP000515156"/>
    </source>
</evidence>
<dbReference type="InParanoid" id="A0A6P7Z357"/>
<dbReference type="GeneID" id="115478520"/>